<dbReference type="Proteomes" id="UP000050517">
    <property type="component" value="Unassembled WGS sequence"/>
</dbReference>
<protein>
    <recommendedName>
        <fullName evidence="3">Orc1-like AAA ATPase domain-containing protein</fullName>
    </recommendedName>
</protein>
<proteinExistence type="predicted"/>
<name>A0A0Q1AA40_9CORY</name>
<evidence type="ECO:0008006" key="3">
    <source>
        <dbReference type="Google" id="ProtNLM"/>
    </source>
</evidence>
<dbReference type="RefSeq" id="WP_245622168.1">
    <property type="nucleotide sequence ID" value="NZ_LKST01000003.1"/>
</dbReference>
<dbReference type="EMBL" id="LKST01000003">
    <property type="protein sequence ID" value="KQB83649.1"/>
    <property type="molecule type" value="Genomic_DNA"/>
</dbReference>
<accession>A0A0Q1AA40</accession>
<dbReference type="STRING" id="1544416.Cocul_01721"/>
<reference evidence="1 2" key="1">
    <citation type="submission" date="2015-10" db="EMBL/GenBank/DDBJ databases">
        <title>Corynebacteirum lowii and Corynebacterium oculi species nova, derived from human clinical disease and and emended description of Corynebacterium mastiditis.</title>
        <authorList>
            <person name="Bernard K."/>
            <person name="Pacheco A.L."/>
            <person name="Mcdougall C."/>
            <person name="Burtx T."/>
            <person name="Weibe D."/>
            <person name="Tyler S."/>
            <person name="Olson A.B."/>
            <person name="Cnockaert M."/>
            <person name="Eguchi H."/>
            <person name="Kuwahara T."/>
            <person name="Nakayama-Imaohji H."/>
            <person name="Boudewijins M."/>
            <person name="Van Hoecke F."/>
            <person name="Bernier A.-M."/>
            <person name="Vandamme P."/>
        </authorList>
    </citation>
    <scope>NUCLEOTIDE SEQUENCE [LARGE SCALE GENOMIC DNA]</scope>
    <source>
        <strain evidence="1 2">NML 130210</strain>
    </source>
</reference>
<evidence type="ECO:0000313" key="1">
    <source>
        <dbReference type="EMBL" id="KQB83649.1"/>
    </source>
</evidence>
<comment type="caution">
    <text evidence="1">The sequence shown here is derived from an EMBL/GenBank/DDBJ whole genome shotgun (WGS) entry which is preliminary data.</text>
</comment>
<keyword evidence="2" id="KW-1185">Reference proteome</keyword>
<sequence length="36" mass="3816">MNRAVLVSGARGVGKTVLLNEFEEAAKGMGWVVVRA</sequence>
<evidence type="ECO:0000313" key="2">
    <source>
        <dbReference type="Proteomes" id="UP000050517"/>
    </source>
</evidence>
<organism evidence="1 2">
    <name type="scientific">Corynebacterium oculi</name>
    <dbReference type="NCBI Taxonomy" id="1544416"/>
    <lineage>
        <taxon>Bacteria</taxon>
        <taxon>Bacillati</taxon>
        <taxon>Actinomycetota</taxon>
        <taxon>Actinomycetes</taxon>
        <taxon>Mycobacteriales</taxon>
        <taxon>Corynebacteriaceae</taxon>
        <taxon>Corynebacterium</taxon>
    </lineage>
</organism>
<dbReference type="AlphaFoldDB" id="A0A0Q1AA40"/>
<gene>
    <name evidence="1" type="ORF">Cocul_01721</name>
</gene>